<evidence type="ECO:0000313" key="1">
    <source>
        <dbReference type="EMBL" id="GLR63565.1"/>
    </source>
</evidence>
<accession>A0ABQ5ZTT1</accession>
<evidence type="ECO:0000313" key="2">
    <source>
        <dbReference type="Proteomes" id="UP001156682"/>
    </source>
</evidence>
<proteinExistence type="predicted"/>
<dbReference type="Pfam" id="PF11697">
    <property type="entry name" value="DUF3293"/>
    <property type="match status" value="1"/>
</dbReference>
<reference evidence="2" key="1">
    <citation type="journal article" date="2019" name="Int. J. Syst. Evol. Microbiol.">
        <title>The Global Catalogue of Microorganisms (GCM) 10K type strain sequencing project: providing services to taxonomists for standard genome sequencing and annotation.</title>
        <authorList>
            <consortium name="The Broad Institute Genomics Platform"/>
            <consortium name="The Broad Institute Genome Sequencing Center for Infectious Disease"/>
            <person name="Wu L."/>
            <person name="Ma J."/>
        </authorList>
    </citation>
    <scope>NUCLEOTIDE SEQUENCE [LARGE SCALE GENOMIC DNA]</scope>
    <source>
        <strain evidence="2">NBRC 100033</strain>
    </source>
</reference>
<name>A0ABQ5ZTT1_9GAMM</name>
<dbReference type="InterPro" id="IPR021710">
    <property type="entry name" value="DUF3293"/>
</dbReference>
<gene>
    <name evidence="1" type="ORF">GCM10007878_10000</name>
</gene>
<dbReference type="Proteomes" id="UP001156682">
    <property type="component" value="Unassembled WGS sequence"/>
</dbReference>
<dbReference type="RefSeq" id="WP_036238932.1">
    <property type="nucleotide sequence ID" value="NZ_BSOR01000016.1"/>
</dbReference>
<organism evidence="1 2">
    <name type="scientific">Marinospirillum insulare</name>
    <dbReference type="NCBI Taxonomy" id="217169"/>
    <lineage>
        <taxon>Bacteria</taxon>
        <taxon>Pseudomonadati</taxon>
        <taxon>Pseudomonadota</taxon>
        <taxon>Gammaproteobacteria</taxon>
        <taxon>Oceanospirillales</taxon>
        <taxon>Oceanospirillaceae</taxon>
        <taxon>Marinospirillum</taxon>
    </lineage>
</organism>
<dbReference type="EMBL" id="BSOR01000016">
    <property type="protein sequence ID" value="GLR63565.1"/>
    <property type="molecule type" value="Genomic_DNA"/>
</dbReference>
<comment type="caution">
    <text evidence="1">The sequence shown here is derived from an EMBL/GenBank/DDBJ whole genome shotgun (WGS) entry which is preliminary data.</text>
</comment>
<protein>
    <submittedName>
        <fullName evidence="1">Uncharacterized protein</fullName>
    </submittedName>
</protein>
<sequence length="93" mass="9957">MAVKTAFGRLEVELSSDAKNLSLQQALIKRVKALNLSFIEGVGEDIEGLWPGEASLYIPAISLVLAKQLGTEFEQNAIVYGGADAIPSLVVLR</sequence>
<keyword evidence="2" id="KW-1185">Reference proteome</keyword>